<feature type="domain" description="Peptidase A1" evidence="7">
    <location>
        <begin position="93"/>
        <end position="454"/>
    </location>
</feature>
<accession>A0A2P6R5U6</accession>
<dbReference type="PROSITE" id="PS51767">
    <property type="entry name" value="PEPTIDASE_A1"/>
    <property type="match status" value="1"/>
</dbReference>
<dbReference type="CDD" id="cd05476">
    <property type="entry name" value="pepsin_A_like_plant"/>
    <property type="match status" value="1"/>
</dbReference>
<comment type="similarity">
    <text evidence="1">Belongs to the peptidase A1 family.</text>
</comment>
<dbReference type="InterPro" id="IPR033121">
    <property type="entry name" value="PEPTIDASE_A1"/>
</dbReference>
<dbReference type="EC" id="3.4.23.12" evidence="8"/>
<evidence type="ECO:0000256" key="5">
    <source>
        <dbReference type="ARBA" id="ARBA00023180"/>
    </source>
</evidence>
<dbReference type="InterPro" id="IPR034161">
    <property type="entry name" value="Pepsin-like_plant"/>
</dbReference>
<evidence type="ECO:0000256" key="3">
    <source>
        <dbReference type="ARBA" id="ARBA00022750"/>
    </source>
</evidence>
<dbReference type="GO" id="GO:0006508">
    <property type="term" value="P:proteolysis"/>
    <property type="evidence" value="ECO:0007669"/>
    <property type="project" value="UniProtKB-KW"/>
</dbReference>
<dbReference type="Pfam" id="PF14543">
    <property type="entry name" value="TAXi_N"/>
    <property type="match status" value="1"/>
</dbReference>
<feature type="transmembrane region" description="Helical" evidence="6">
    <location>
        <begin position="481"/>
        <end position="503"/>
    </location>
</feature>
<evidence type="ECO:0000256" key="2">
    <source>
        <dbReference type="ARBA" id="ARBA00022670"/>
    </source>
</evidence>
<keyword evidence="3" id="KW-0064">Aspartyl protease</keyword>
<dbReference type="InterPro" id="IPR032799">
    <property type="entry name" value="TAXi_C"/>
</dbReference>
<dbReference type="Pfam" id="PF14541">
    <property type="entry name" value="TAXi_C"/>
    <property type="match status" value="1"/>
</dbReference>
<feature type="transmembrane region" description="Helical" evidence="6">
    <location>
        <begin position="16"/>
        <end position="36"/>
    </location>
</feature>
<dbReference type="PANTHER" id="PTHR47967:SF39">
    <property type="entry name" value="ASPARTYL PROTEASE FAMILY PROTEIN, PUTATIVE-RELATED"/>
    <property type="match status" value="1"/>
</dbReference>
<dbReference type="InterPro" id="IPR051708">
    <property type="entry name" value="Plant_Aspart_Prot_A1"/>
</dbReference>
<evidence type="ECO:0000313" key="9">
    <source>
        <dbReference type="Proteomes" id="UP000238479"/>
    </source>
</evidence>
<dbReference type="OMA" id="CYNTATN"/>
<evidence type="ECO:0000256" key="6">
    <source>
        <dbReference type="SAM" id="Phobius"/>
    </source>
</evidence>
<keyword evidence="9" id="KW-1185">Reference proteome</keyword>
<gene>
    <name evidence="8" type="ORF">RchiOBHm_Chr3g0450691</name>
</gene>
<name>A0A2P6R5U6_ROSCH</name>
<evidence type="ECO:0000259" key="7">
    <source>
        <dbReference type="PROSITE" id="PS51767"/>
    </source>
</evidence>
<dbReference type="EMBL" id="PDCK01000041">
    <property type="protein sequence ID" value="PRQ41801.1"/>
    <property type="molecule type" value="Genomic_DNA"/>
</dbReference>
<keyword evidence="6" id="KW-0812">Transmembrane</keyword>
<dbReference type="InterPro" id="IPR021109">
    <property type="entry name" value="Peptidase_aspartic_dom_sf"/>
</dbReference>
<keyword evidence="6" id="KW-0472">Membrane</keyword>
<keyword evidence="5" id="KW-0325">Glycoprotein</keyword>
<keyword evidence="6" id="KW-1133">Transmembrane helix</keyword>
<dbReference type="Gramene" id="PRQ41801">
    <property type="protein sequence ID" value="PRQ41801"/>
    <property type="gene ID" value="RchiOBHm_Chr3g0450691"/>
</dbReference>
<dbReference type="Gene3D" id="2.40.70.10">
    <property type="entry name" value="Acid Proteases"/>
    <property type="match status" value="2"/>
</dbReference>
<reference evidence="8 9" key="1">
    <citation type="journal article" date="2018" name="Nat. Genet.">
        <title>The Rosa genome provides new insights in the design of modern roses.</title>
        <authorList>
            <person name="Bendahmane M."/>
        </authorList>
    </citation>
    <scope>NUCLEOTIDE SEQUENCE [LARGE SCALE GENOMIC DNA]</scope>
    <source>
        <strain evidence="9">cv. Old Blush</strain>
    </source>
</reference>
<dbReference type="GO" id="GO:0005576">
    <property type="term" value="C:extracellular region"/>
    <property type="evidence" value="ECO:0007669"/>
    <property type="project" value="TreeGrafter"/>
</dbReference>
<dbReference type="Proteomes" id="UP000238479">
    <property type="component" value="Chromosome 3"/>
</dbReference>
<dbReference type="FunFam" id="2.40.70.10:FF:000031">
    <property type="entry name" value="Aspartyl protease AED1"/>
    <property type="match status" value="1"/>
</dbReference>
<dbReference type="AlphaFoldDB" id="A0A2P6R5U6"/>
<sequence length="504" mass="55706">MAVKNPNSSLRRLEKYYYRVVVIIILVLHPVCYSVAATNINNNHHSGFSTHLIRKKSLNSPFHNHRKNKVFRRLMGPNTLQSPLTMDENDGEHLMKFSIGTPPVDIYAVADSGSTLLWTQCKPCDGCYKMKHAMFDPNKSSTYRKVPCSTKECSFLEDNGFCSLPKMVCTYYYSYVDDSISKGVLAKETIILTSTSGKPVSLKDIVMGCGHNNSGSLTENQMGVIGLGRGPLSFISQIGPLVGGKKFSHCLVPTDTDPKTASKISFGNGSEVSGDGVVTTSLVDKALFQDQYLVTLEGVTVGNKFVPFSSQGNLKLFEKGNMIVDSGTTLTYFPQDFYERVVTQVKKTVNPKLDPVYMNIVLDDPTEGTQLCFKTTKNLKGPDVTMHFEGGAKLKLTAEQVFFEDPENKLYCFGMVNTSRSDTIGEDQVGIYGNNLQGNILIGYDLDRRVVSFKPADCIKMSSSNISSSSNGAGATHPSYFSTYLLCLLFINVLLSQIIYEFFY</sequence>
<evidence type="ECO:0000313" key="8">
    <source>
        <dbReference type="EMBL" id="PRQ41801.1"/>
    </source>
</evidence>
<comment type="caution">
    <text evidence="8">The sequence shown here is derived from an EMBL/GenBank/DDBJ whole genome shotgun (WGS) entry which is preliminary data.</text>
</comment>
<dbReference type="InterPro" id="IPR001969">
    <property type="entry name" value="Aspartic_peptidase_AS"/>
</dbReference>
<keyword evidence="4 8" id="KW-0378">Hydrolase</keyword>
<evidence type="ECO:0000256" key="4">
    <source>
        <dbReference type="ARBA" id="ARBA00022801"/>
    </source>
</evidence>
<organism evidence="8 9">
    <name type="scientific">Rosa chinensis</name>
    <name type="common">China rose</name>
    <dbReference type="NCBI Taxonomy" id="74649"/>
    <lineage>
        <taxon>Eukaryota</taxon>
        <taxon>Viridiplantae</taxon>
        <taxon>Streptophyta</taxon>
        <taxon>Embryophyta</taxon>
        <taxon>Tracheophyta</taxon>
        <taxon>Spermatophyta</taxon>
        <taxon>Magnoliopsida</taxon>
        <taxon>eudicotyledons</taxon>
        <taxon>Gunneridae</taxon>
        <taxon>Pentapetalae</taxon>
        <taxon>rosids</taxon>
        <taxon>fabids</taxon>
        <taxon>Rosales</taxon>
        <taxon>Rosaceae</taxon>
        <taxon>Rosoideae</taxon>
        <taxon>Rosoideae incertae sedis</taxon>
        <taxon>Rosa</taxon>
    </lineage>
</organism>
<evidence type="ECO:0000256" key="1">
    <source>
        <dbReference type="ARBA" id="ARBA00007447"/>
    </source>
</evidence>
<keyword evidence="2" id="KW-0645">Protease</keyword>
<proteinExistence type="inferred from homology"/>
<dbReference type="PANTHER" id="PTHR47967">
    <property type="entry name" value="OS07G0603500 PROTEIN-RELATED"/>
    <property type="match status" value="1"/>
</dbReference>
<protein>
    <submittedName>
        <fullName evidence="8">Putative nepenthesin</fullName>
        <ecNumber evidence="8">3.4.23.12</ecNumber>
    </submittedName>
</protein>
<dbReference type="GO" id="GO:0004190">
    <property type="term" value="F:aspartic-type endopeptidase activity"/>
    <property type="evidence" value="ECO:0007669"/>
    <property type="project" value="UniProtKB-KW"/>
</dbReference>
<dbReference type="PROSITE" id="PS00141">
    <property type="entry name" value="ASP_PROTEASE"/>
    <property type="match status" value="1"/>
</dbReference>
<dbReference type="SUPFAM" id="SSF50630">
    <property type="entry name" value="Acid proteases"/>
    <property type="match status" value="1"/>
</dbReference>
<dbReference type="InterPro" id="IPR032861">
    <property type="entry name" value="TAXi_N"/>
</dbReference>